<dbReference type="NCBIfam" id="TIGR03517">
    <property type="entry name" value="GldM_gliding"/>
    <property type="match status" value="1"/>
</dbReference>
<dbReference type="InterPro" id="IPR048405">
    <property type="entry name" value="GldM_Ig-like-1"/>
</dbReference>
<dbReference type="EMBL" id="AODQ01000017">
    <property type="protein sequence ID" value="EMR03783.1"/>
    <property type="molecule type" value="Genomic_DNA"/>
</dbReference>
<dbReference type="OrthoDB" id="1490890at2"/>
<dbReference type="STRING" id="1279009.ADICEAN_01024"/>
<protein>
    <submittedName>
        <fullName evidence="6">Gliding motility-associated protein GldM</fullName>
    </submittedName>
</protein>
<dbReference type="RefSeq" id="WP_009194426.1">
    <property type="nucleotide sequence ID" value="NZ_AODQ01000017.1"/>
</dbReference>
<dbReference type="InterPro" id="IPR022719">
    <property type="entry name" value="Motility-assoc_prot_GldM_C"/>
</dbReference>
<dbReference type="eggNOG" id="ENOG502Z7S0">
    <property type="taxonomic scope" value="Bacteria"/>
</dbReference>
<dbReference type="AlphaFoldDB" id="M7N599"/>
<dbReference type="Proteomes" id="UP000011910">
    <property type="component" value="Unassembled WGS sequence"/>
</dbReference>
<feature type="domain" description="Gliding motility-associated protein GldM second immunoglobulin-like" evidence="5">
    <location>
        <begin position="328"/>
        <end position="406"/>
    </location>
</feature>
<evidence type="ECO:0000259" key="4">
    <source>
        <dbReference type="Pfam" id="PF21601"/>
    </source>
</evidence>
<accession>M7N599</accession>
<organism evidence="6 7">
    <name type="scientific">Cesiribacter andamanensis AMV16</name>
    <dbReference type="NCBI Taxonomy" id="1279009"/>
    <lineage>
        <taxon>Bacteria</taxon>
        <taxon>Pseudomonadati</taxon>
        <taxon>Bacteroidota</taxon>
        <taxon>Cytophagia</taxon>
        <taxon>Cytophagales</taxon>
        <taxon>Cesiribacteraceae</taxon>
        <taxon>Cesiribacter</taxon>
    </lineage>
</organism>
<dbReference type="InterPro" id="IPR019859">
    <property type="entry name" value="Motility-assoc_prot_GldM"/>
</dbReference>
<evidence type="ECO:0000259" key="2">
    <source>
        <dbReference type="Pfam" id="PF12080"/>
    </source>
</evidence>
<dbReference type="InterPro" id="IPR022720">
    <property type="entry name" value="Motility-assoc_prot_GldM_N"/>
</dbReference>
<evidence type="ECO:0000259" key="5">
    <source>
        <dbReference type="Pfam" id="PF21602"/>
    </source>
</evidence>
<keyword evidence="7" id="KW-1185">Reference proteome</keyword>
<dbReference type="Pfam" id="PF12080">
    <property type="entry name" value="GldM_4th"/>
    <property type="match status" value="1"/>
</dbReference>
<gene>
    <name evidence="6" type="ORF">ADICEAN_01024</name>
</gene>
<keyword evidence="1" id="KW-0175">Coiled coil</keyword>
<dbReference type="Pfam" id="PF21601">
    <property type="entry name" value="GldM_2nd"/>
    <property type="match status" value="1"/>
</dbReference>
<name>M7N599_9BACT</name>
<evidence type="ECO:0000313" key="6">
    <source>
        <dbReference type="EMBL" id="EMR03783.1"/>
    </source>
</evidence>
<evidence type="ECO:0000256" key="1">
    <source>
        <dbReference type="SAM" id="Coils"/>
    </source>
</evidence>
<evidence type="ECO:0000259" key="3">
    <source>
        <dbReference type="Pfam" id="PF12081"/>
    </source>
</evidence>
<dbReference type="Pfam" id="PF12081">
    <property type="entry name" value="GldM_1st"/>
    <property type="match status" value="1"/>
</dbReference>
<feature type="domain" description="Gliding motility-associated protein GldM N-terminal" evidence="3">
    <location>
        <begin position="32"/>
        <end position="218"/>
    </location>
</feature>
<proteinExistence type="predicted"/>
<dbReference type="InterPro" id="IPR048406">
    <property type="entry name" value="GldM_Ig-like-2"/>
</dbReference>
<feature type="coiled-coil region" evidence="1">
    <location>
        <begin position="78"/>
        <end position="105"/>
    </location>
</feature>
<feature type="domain" description="Gliding motility-associated protein GldM C-terminal" evidence="2">
    <location>
        <begin position="409"/>
        <end position="527"/>
    </location>
</feature>
<feature type="domain" description="Gliding motility-associated protein GldM first immunoglobulin-like" evidence="4">
    <location>
        <begin position="221"/>
        <end position="326"/>
    </location>
</feature>
<reference evidence="6 7" key="1">
    <citation type="journal article" date="2013" name="Genome Announc.">
        <title>Draft Genome Sequence of Cesiribacter andamanensis Strain AMV16T, Isolated from a Soil Sample from a Mud Volcano in the Andaman Islands, India.</title>
        <authorList>
            <person name="Shivaji S."/>
            <person name="Ara S."/>
            <person name="Begum Z."/>
            <person name="Srinivas T.N."/>
            <person name="Singh A."/>
            <person name="Kumar Pinnaka A."/>
        </authorList>
    </citation>
    <scope>NUCLEOTIDE SEQUENCE [LARGE SCALE GENOMIC DNA]</scope>
    <source>
        <strain evidence="6 7">AMV16</strain>
    </source>
</reference>
<sequence length="529" mass="57660">MAGGKETPRQKMIGMMYLVLTALLALQVSNTVLEKFIFINRSLEHTVSETNTGNSNLVSRIQKQVDESGNRKDDAAVLQTAREVRERTQQIIAELNQIKADLVQQTGGFGEDGVTPVNINDEEVLANLMINKKKGEELKAQLNDYAAFLQQKSGVKTDPIAYDGAEHPIFANDPNQKSKNFAELNFGQTPLVAGLATITQYETEVLMREQAALDELARKVGAEDVKFDRVVPMVLPNARVVAAGTKYTADMFIAASSSSITPDMYVNGKKLPVGPDGFGKVEFPASASSYDADGLAKQTYKAEIRVTLPGGRDTTYTNTIEYFVAKPVIQVQSASVQALYLQCGNELNVQVPALGTAYQPNFTADGASVLQGNKPGIVTLVPNAKNVKLNVSSGGTFIGSENFGVRLVPKPDIIPTDGGRELDQKQGIKAAQLGRIVMRADADASFKEFLPKDARFRVTGYTVYLARGNRPVANQKVNGPEVNLRQWAAQARPGDRIVIEVTEVKRMNFRDEVLDVPMGTKTFTLPINE</sequence>
<comment type="caution">
    <text evidence="6">The sequence shown here is derived from an EMBL/GenBank/DDBJ whole genome shotgun (WGS) entry which is preliminary data.</text>
</comment>
<dbReference type="Pfam" id="PF21602">
    <property type="entry name" value="GldM_3rd"/>
    <property type="match status" value="1"/>
</dbReference>
<evidence type="ECO:0000313" key="7">
    <source>
        <dbReference type="Proteomes" id="UP000011910"/>
    </source>
</evidence>